<evidence type="ECO:0000256" key="7">
    <source>
        <dbReference type="ARBA" id="ARBA00022723"/>
    </source>
</evidence>
<dbReference type="SUPFAM" id="SSF81653">
    <property type="entry name" value="Calcium ATPase, transduction domain A"/>
    <property type="match status" value="1"/>
</dbReference>
<dbReference type="InterPro" id="IPR023214">
    <property type="entry name" value="HAD_sf"/>
</dbReference>
<evidence type="ECO:0000256" key="10">
    <source>
        <dbReference type="ARBA" id="ARBA00022842"/>
    </source>
</evidence>
<feature type="compositionally biased region" description="Basic and acidic residues" evidence="16">
    <location>
        <begin position="1"/>
        <end position="29"/>
    </location>
</feature>
<protein>
    <submittedName>
        <fullName evidence="18">Copper-translocating P-type ATPase</fullName>
        <ecNumber evidence="18">3.6.3.-</ecNumber>
    </submittedName>
</protein>
<name>A0ABX9UJL8_9CORY</name>
<feature type="transmembrane region" description="Helical" evidence="15">
    <location>
        <begin position="83"/>
        <end position="104"/>
    </location>
</feature>
<feature type="transmembrane region" description="Helical" evidence="15">
    <location>
        <begin position="146"/>
        <end position="165"/>
    </location>
</feature>
<dbReference type="PANTHER" id="PTHR43520:SF5">
    <property type="entry name" value="CATION-TRANSPORTING P-TYPE ATPASE-RELATED"/>
    <property type="match status" value="1"/>
</dbReference>
<evidence type="ECO:0000256" key="4">
    <source>
        <dbReference type="ARBA" id="ARBA00022475"/>
    </source>
</evidence>
<dbReference type="Proteomes" id="UP000266886">
    <property type="component" value="Unassembled WGS sequence"/>
</dbReference>
<organism evidence="18 19">
    <name type="scientific">Corynebacterium gottingense</name>
    <dbReference type="NCBI Taxonomy" id="2041036"/>
    <lineage>
        <taxon>Bacteria</taxon>
        <taxon>Bacillati</taxon>
        <taxon>Actinomycetota</taxon>
        <taxon>Actinomycetes</taxon>
        <taxon>Mycobacteriales</taxon>
        <taxon>Corynebacteriaceae</taxon>
        <taxon>Corynebacterium</taxon>
    </lineage>
</organism>
<feature type="transmembrane region" description="Helical" evidence="15">
    <location>
        <begin position="328"/>
        <end position="350"/>
    </location>
</feature>
<evidence type="ECO:0000256" key="1">
    <source>
        <dbReference type="ARBA" id="ARBA00004651"/>
    </source>
</evidence>
<evidence type="ECO:0000256" key="3">
    <source>
        <dbReference type="ARBA" id="ARBA00022448"/>
    </source>
</evidence>
<dbReference type="Pfam" id="PF00702">
    <property type="entry name" value="Hydrolase"/>
    <property type="match status" value="1"/>
</dbReference>
<dbReference type="Gene3D" id="2.70.150.10">
    <property type="entry name" value="Calcium-transporting ATPase, cytoplasmic transduction domain A"/>
    <property type="match status" value="1"/>
</dbReference>
<dbReference type="InterPro" id="IPR018303">
    <property type="entry name" value="ATPase_P-typ_P_site"/>
</dbReference>
<comment type="similarity">
    <text evidence="2 15">Belongs to the cation transport ATPase (P-type) (TC 3.A.3) family. Type IB subfamily.</text>
</comment>
<dbReference type="Gene3D" id="3.40.50.1000">
    <property type="entry name" value="HAD superfamily/HAD-like"/>
    <property type="match status" value="1"/>
</dbReference>
<dbReference type="EC" id="3.6.3.-" evidence="18"/>
<feature type="compositionally biased region" description="Basic and acidic residues" evidence="16">
    <location>
        <begin position="38"/>
        <end position="71"/>
    </location>
</feature>
<keyword evidence="6 15" id="KW-0812">Transmembrane</keyword>
<feature type="domain" description="P-type ATPase A" evidence="17">
    <location>
        <begin position="212"/>
        <end position="311"/>
    </location>
</feature>
<keyword evidence="7 15" id="KW-0479">Metal-binding</keyword>
<evidence type="ECO:0000259" key="17">
    <source>
        <dbReference type="Pfam" id="PF00122"/>
    </source>
</evidence>
<reference evidence="18 19" key="1">
    <citation type="submission" date="2018-10" db="EMBL/GenBank/DDBJ databases">
        <title>Whole genome sequence of Corynebacterium gottingense DSM 130494T.</title>
        <authorList>
            <person name="Bernier A.-M."/>
            <person name="Bernard K."/>
        </authorList>
    </citation>
    <scope>NUCLEOTIDE SEQUENCE [LARGE SCALE GENOMIC DNA]</scope>
    <source>
        <strain evidence="18 19">DSM 103494</strain>
    </source>
</reference>
<evidence type="ECO:0000256" key="9">
    <source>
        <dbReference type="ARBA" id="ARBA00022840"/>
    </source>
</evidence>
<evidence type="ECO:0000256" key="16">
    <source>
        <dbReference type="SAM" id="MobiDB-lite"/>
    </source>
</evidence>
<evidence type="ECO:0000256" key="6">
    <source>
        <dbReference type="ARBA" id="ARBA00022692"/>
    </source>
</evidence>
<dbReference type="SFLD" id="SFLDG00002">
    <property type="entry name" value="C1.7:_P-type_atpase_like"/>
    <property type="match status" value="1"/>
</dbReference>
<keyword evidence="19" id="KW-1185">Reference proteome</keyword>
<dbReference type="Gene3D" id="3.40.1110.10">
    <property type="entry name" value="Calcium-transporting ATPase, cytoplasmic domain N"/>
    <property type="match status" value="1"/>
</dbReference>
<dbReference type="InterPro" id="IPR036412">
    <property type="entry name" value="HAD-like_sf"/>
</dbReference>
<dbReference type="InterPro" id="IPR059000">
    <property type="entry name" value="ATPase_P-type_domA"/>
</dbReference>
<keyword evidence="10" id="KW-0460">Magnesium</keyword>
<proteinExistence type="inferred from homology"/>
<comment type="caution">
    <text evidence="18">The sequence shown here is derived from an EMBL/GenBank/DDBJ whole genome shotgun (WGS) entry which is preliminary data.</text>
</comment>
<dbReference type="InterPro" id="IPR023299">
    <property type="entry name" value="ATPase_P-typ_cyto_dom_N"/>
</dbReference>
<feature type="transmembrane region" description="Helical" evidence="15">
    <location>
        <begin position="356"/>
        <end position="380"/>
    </location>
</feature>
<evidence type="ECO:0000256" key="12">
    <source>
        <dbReference type="ARBA" id="ARBA00022989"/>
    </source>
</evidence>
<keyword evidence="3" id="KW-0813">Transport</keyword>
<dbReference type="InterPro" id="IPR044492">
    <property type="entry name" value="P_typ_ATPase_HD_dom"/>
</dbReference>
<evidence type="ECO:0000313" key="18">
    <source>
        <dbReference type="EMBL" id="RMD19661.1"/>
    </source>
</evidence>
<dbReference type="NCBIfam" id="TIGR01525">
    <property type="entry name" value="ATPase-IB_hvy"/>
    <property type="match status" value="1"/>
</dbReference>
<keyword evidence="14 15" id="KW-0472">Membrane</keyword>
<dbReference type="SFLD" id="SFLDF00027">
    <property type="entry name" value="p-type_atpase"/>
    <property type="match status" value="1"/>
</dbReference>
<dbReference type="Pfam" id="PF00122">
    <property type="entry name" value="E1-E2_ATPase"/>
    <property type="match status" value="1"/>
</dbReference>
<dbReference type="InterPro" id="IPR023298">
    <property type="entry name" value="ATPase_P-typ_TM_dom_sf"/>
</dbReference>
<keyword evidence="12 15" id="KW-1133">Transmembrane helix</keyword>
<dbReference type="InterPro" id="IPR008250">
    <property type="entry name" value="ATPase_P-typ_transduc_dom_A_sf"/>
</dbReference>
<keyword evidence="11" id="KW-1278">Translocase</keyword>
<feature type="transmembrane region" description="Helical" evidence="15">
    <location>
        <begin position="673"/>
        <end position="696"/>
    </location>
</feature>
<evidence type="ECO:0000256" key="15">
    <source>
        <dbReference type="RuleBase" id="RU362081"/>
    </source>
</evidence>
<keyword evidence="13" id="KW-0406">Ion transport</keyword>
<feature type="compositionally biased region" description="Polar residues" evidence="16">
    <location>
        <begin position="742"/>
        <end position="751"/>
    </location>
</feature>
<keyword evidence="4 15" id="KW-1003">Cell membrane</keyword>
<accession>A0ABX9UJL8</accession>
<dbReference type="InterPro" id="IPR001757">
    <property type="entry name" value="P_typ_ATPase"/>
</dbReference>
<dbReference type="PRINTS" id="PR00119">
    <property type="entry name" value="CATATPASE"/>
</dbReference>
<dbReference type="SUPFAM" id="SSF56784">
    <property type="entry name" value="HAD-like"/>
    <property type="match status" value="1"/>
</dbReference>
<dbReference type="NCBIfam" id="TIGR01494">
    <property type="entry name" value="ATPase_P-type"/>
    <property type="match status" value="1"/>
</dbReference>
<feature type="transmembrane region" description="Helical" evidence="15">
    <location>
        <begin position="177"/>
        <end position="194"/>
    </location>
</feature>
<dbReference type="InterPro" id="IPR027256">
    <property type="entry name" value="P-typ_ATPase_IB"/>
</dbReference>
<evidence type="ECO:0000256" key="2">
    <source>
        <dbReference type="ARBA" id="ARBA00006024"/>
    </source>
</evidence>
<dbReference type="SUPFAM" id="SSF81665">
    <property type="entry name" value="Calcium ATPase, transmembrane domain M"/>
    <property type="match status" value="1"/>
</dbReference>
<keyword evidence="9 15" id="KW-0067">ATP-binding</keyword>
<evidence type="ECO:0000256" key="13">
    <source>
        <dbReference type="ARBA" id="ARBA00023065"/>
    </source>
</evidence>
<dbReference type="SFLD" id="SFLDS00003">
    <property type="entry name" value="Haloacid_Dehalogenase"/>
    <property type="match status" value="1"/>
</dbReference>
<sequence>MSTPHHSGDHHGDHPAPETDHTYHPDHASHEHHHASHEHHADADTHGQAMPHDHPHSALDDDHHVHGHGEHAGHSTAMFRDRFWWSLILSIPVVIFSPMVANLLGYHLPAFPGSTWIPPVLGTIIFVYGGTPFLKGGWKELKSRQPGMMLLIAMAITVAFVASWVTTLGLGGFELDFWWELALLVTIMLLGHWLEMSALGAASSALDALAALLPDEAEKVIDGTTRTVAISELVVDDVVLVRAGARVPADGTIIDGAAEFDEAMITGESRPVFRDTGDKVVAGTVATDNTVRIRVEATGGDTALAGIQRMVADAQESSSRAQALADRAAALLFWFALISALITAVVWTIIGSPDDAVVRTVTVLVIACPHALGLAIPLVIAISSERAAKSGVLIKDRMTLERMRTIDVVLFDKTGTLTEGAHAVTGVAAAGGVTEGELLALAAAAEADSEHPVARAIVAAAAAHPEASRQQMRATGFSAASGRGVRATVDGAEILVGGPNMLREFNLTTPAELTDTTSAWTGRGAGVLHIVRDGQIIGAVAVEDKIRPESRAAVKALQDRGVKVAMITGDAQQVAQAVGQDLGIDEVFAEVLPQDKDTKVMQLQDRGLSVAMVGDGVNDAPALTRAEVGIAIGAGTDVAMESAGVVLASDDPRAVLSMIELSQASYRKMIQNLIWASGYNILAVPLAAGVLASIGFVLSPAVGAILMSASTIVVALNAQLLRRIDLDPAHLAPTESKEEHTTPTPKSTAVH</sequence>
<gene>
    <name evidence="18" type="ORF">EAW56_05925</name>
</gene>
<dbReference type="RefSeq" id="WP_122085645.1">
    <property type="nucleotide sequence ID" value="NZ_CP175790.1"/>
</dbReference>
<dbReference type="GO" id="GO:0016787">
    <property type="term" value="F:hydrolase activity"/>
    <property type="evidence" value="ECO:0007669"/>
    <property type="project" value="UniProtKB-KW"/>
</dbReference>
<dbReference type="EMBL" id="RDRE01000007">
    <property type="protein sequence ID" value="RMD19661.1"/>
    <property type="molecule type" value="Genomic_DNA"/>
</dbReference>
<dbReference type="NCBIfam" id="TIGR01511">
    <property type="entry name" value="ATPase-IB1_Cu"/>
    <property type="match status" value="1"/>
</dbReference>
<evidence type="ECO:0000256" key="5">
    <source>
        <dbReference type="ARBA" id="ARBA00022553"/>
    </source>
</evidence>
<keyword evidence="8 15" id="KW-0547">Nucleotide-binding</keyword>
<comment type="subcellular location">
    <subcellularLocation>
        <location evidence="1">Cell membrane</location>
        <topology evidence="1">Multi-pass membrane protein</topology>
    </subcellularLocation>
</comment>
<feature type="region of interest" description="Disordered" evidence="16">
    <location>
        <begin position="1"/>
        <end position="71"/>
    </location>
</feature>
<keyword evidence="18" id="KW-0378">Hydrolase</keyword>
<dbReference type="PROSITE" id="PS00154">
    <property type="entry name" value="ATPASE_E1_E2"/>
    <property type="match status" value="1"/>
</dbReference>
<feature type="transmembrane region" description="Helical" evidence="15">
    <location>
        <begin position="116"/>
        <end position="134"/>
    </location>
</feature>
<keyword evidence="5" id="KW-0597">Phosphoprotein</keyword>
<dbReference type="PRINTS" id="PR00943">
    <property type="entry name" value="CUATPASE"/>
</dbReference>
<feature type="region of interest" description="Disordered" evidence="16">
    <location>
        <begin position="731"/>
        <end position="751"/>
    </location>
</feature>
<evidence type="ECO:0000256" key="8">
    <source>
        <dbReference type="ARBA" id="ARBA00022741"/>
    </source>
</evidence>
<feature type="transmembrane region" description="Helical" evidence="15">
    <location>
        <begin position="702"/>
        <end position="721"/>
    </location>
</feature>
<evidence type="ECO:0000256" key="11">
    <source>
        <dbReference type="ARBA" id="ARBA00022967"/>
    </source>
</evidence>
<dbReference type="PANTHER" id="PTHR43520">
    <property type="entry name" value="ATP7, ISOFORM B"/>
    <property type="match status" value="1"/>
</dbReference>
<evidence type="ECO:0000313" key="19">
    <source>
        <dbReference type="Proteomes" id="UP000266886"/>
    </source>
</evidence>
<evidence type="ECO:0000256" key="14">
    <source>
        <dbReference type="ARBA" id="ARBA00023136"/>
    </source>
</evidence>